<evidence type="ECO:0000256" key="6">
    <source>
        <dbReference type="SAM" id="Phobius"/>
    </source>
</evidence>
<accession>A0A8T0IFZ2</accession>
<name>A0A8T0IFZ2_CERPU</name>
<dbReference type="PANTHER" id="PTHR48469:SF1">
    <property type="match status" value="1"/>
</dbReference>
<dbReference type="FunFam" id="1.20.140.140:FF:000004">
    <property type="entry name" value="Predicted protein"/>
    <property type="match status" value="1"/>
</dbReference>
<comment type="caution">
    <text evidence="7">The sequence shown here is derived from an EMBL/GenBank/DDBJ whole genome shotgun (WGS) entry which is preliminary data.</text>
</comment>
<dbReference type="Pfam" id="PF07856">
    <property type="entry name" value="Orai-1"/>
    <property type="match status" value="1"/>
</dbReference>
<dbReference type="AlphaFoldDB" id="A0A8T0IFZ2"/>
<evidence type="ECO:0000256" key="3">
    <source>
        <dbReference type="ARBA" id="ARBA00022692"/>
    </source>
</evidence>
<evidence type="ECO:0000256" key="5">
    <source>
        <dbReference type="ARBA" id="ARBA00023136"/>
    </source>
</evidence>
<dbReference type="InterPro" id="IPR012446">
    <property type="entry name" value="CRAC_channel"/>
</dbReference>
<keyword evidence="4 6" id="KW-1133">Transmembrane helix</keyword>
<evidence type="ECO:0000256" key="4">
    <source>
        <dbReference type="ARBA" id="ARBA00022989"/>
    </source>
</evidence>
<sequence length="307" mass="35942">MGSSAMDAMQVLFTAVDTGMSRKWREEDRSWRDEDRSWRYEDLDYRKEEREWREQEKDMRELELRWREEDIEQRHVDNARYLWTRFVEKNRRDVEEKSEQLKAVSSLAALFAGFAVVTLTQFGFDAETVGIVWIAFYGVLTALVVGLMTISMVTCTLILGSILKNGKLYVNEEAEEDFMFRCKAFIRNHKETPSLKPPCPRRTFEAFWRIRCETDWRRSFQLFALGVLSFLVSLIPIGWIKFSYSPVTAGLFMSIIGISIVGWGCVQYSWGTHMTSNIRSLEDHETRVNPVGLPFDWHLSPVQQTTL</sequence>
<proteinExistence type="inferred from homology"/>
<organism evidence="7 8">
    <name type="scientific">Ceratodon purpureus</name>
    <name type="common">Fire moss</name>
    <name type="synonym">Dicranum purpureum</name>
    <dbReference type="NCBI Taxonomy" id="3225"/>
    <lineage>
        <taxon>Eukaryota</taxon>
        <taxon>Viridiplantae</taxon>
        <taxon>Streptophyta</taxon>
        <taxon>Embryophyta</taxon>
        <taxon>Bryophyta</taxon>
        <taxon>Bryophytina</taxon>
        <taxon>Bryopsida</taxon>
        <taxon>Dicranidae</taxon>
        <taxon>Pseudoditrichales</taxon>
        <taxon>Ditrichaceae</taxon>
        <taxon>Ceratodon</taxon>
    </lineage>
</organism>
<feature type="transmembrane region" description="Helical" evidence="6">
    <location>
        <begin position="251"/>
        <end position="270"/>
    </location>
</feature>
<dbReference type="InterPro" id="IPR038350">
    <property type="entry name" value="Orai_sf"/>
</dbReference>
<keyword evidence="8" id="KW-1185">Reference proteome</keyword>
<feature type="transmembrane region" description="Helical" evidence="6">
    <location>
        <begin position="219"/>
        <end position="239"/>
    </location>
</feature>
<dbReference type="Proteomes" id="UP000822688">
    <property type="component" value="Chromosome 3"/>
</dbReference>
<keyword evidence="3 6" id="KW-0812">Transmembrane</keyword>
<feature type="transmembrane region" description="Helical" evidence="6">
    <location>
        <begin position="130"/>
        <end position="159"/>
    </location>
</feature>
<evidence type="ECO:0000313" key="8">
    <source>
        <dbReference type="Proteomes" id="UP000822688"/>
    </source>
</evidence>
<comment type="similarity">
    <text evidence="2">Belongs to the Orai family.</text>
</comment>
<dbReference type="PANTHER" id="PTHR48469">
    <property type="match status" value="1"/>
</dbReference>
<keyword evidence="5 6" id="KW-0472">Membrane</keyword>
<reference evidence="7" key="1">
    <citation type="submission" date="2020-06" db="EMBL/GenBank/DDBJ databases">
        <title>WGS assembly of Ceratodon purpureus strain R40.</title>
        <authorList>
            <person name="Carey S.B."/>
            <person name="Jenkins J."/>
            <person name="Shu S."/>
            <person name="Lovell J.T."/>
            <person name="Sreedasyam A."/>
            <person name="Maumus F."/>
            <person name="Tiley G.P."/>
            <person name="Fernandez-Pozo N."/>
            <person name="Barry K."/>
            <person name="Chen C."/>
            <person name="Wang M."/>
            <person name="Lipzen A."/>
            <person name="Daum C."/>
            <person name="Saski C.A."/>
            <person name="Payton A.C."/>
            <person name="Mcbreen J.C."/>
            <person name="Conrad R.E."/>
            <person name="Kollar L.M."/>
            <person name="Olsson S."/>
            <person name="Huttunen S."/>
            <person name="Landis J.B."/>
            <person name="Wickett N.J."/>
            <person name="Johnson M.G."/>
            <person name="Rensing S.A."/>
            <person name="Grimwood J."/>
            <person name="Schmutz J."/>
            <person name="Mcdaniel S.F."/>
        </authorList>
    </citation>
    <scope>NUCLEOTIDE SEQUENCE</scope>
    <source>
        <strain evidence="7">R40</strain>
    </source>
</reference>
<feature type="transmembrane region" description="Helical" evidence="6">
    <location>
        <begin position="101"/>
        <end position="124"/>
    </location>
</feature>
<comment type="subcellular location">
    <subcellularLocation>
        <location evidence="1">Membrane</location>
        <topology evidence="1">Multi-pass membrane protein</topology>
    </subcellularLocation>
</comment>
<dbReference type="GO" id="GO:0016020">
    <property type="term" value="C:membrane"/>
    <property type="evidence" value="ECO:0007669"/>
    <property type="project" value="UniProtKB-SubCell"/>
</dbReference>
<dbReference type="EMBL" id="CM026423">
    <property type="protein sequence ID" value="KAG0582650.1"/>
    <property type="molecule type" value="Genomic_DNA"/>
</dbReference>
<evidence type="ECO:0000313" key="7">
    <source>
        <dbReference type="EMBL" id="KAG0582650.1"/>
    </source>
</evidence>
<evidence type="ECO:0000256" key="1">
    <source>
        <dbReference type="ARBA" id="ARBA00004141"/>
    </source>
</evidence>
<gene>
    <name evidence="7" type="ORF">KC19_3G075100</name>
</gene>
<dbReference type="Gene3D" id="1.20.140.140">
    <property type="entry name" value="Calcium release-activated calcium channel protein Orai"/>
    <property type="match status" value="1"/>
</dbReference>
<protein>
    <submittedName>
        <fullName evidence="7">Uncharacterized protein</fullName>
    </submittedName>
</protein>
<evidence type="ECO:0000256" key="2">
    <source>
        <dbReference type="ARBA" id="ARBA00008062"/>
    </source>
</evidence>